<gene>
    <name evidence="7" type="ORF">G5V58_15985</name>
</gene>
<dbReference type="GO" id="GO:0005524">
    <property type="term" value="F:ATP binding"/>
    <property type="evidence" value="ECO:0007669"/>
    <property type="project" value="UniProtKB-KW"/>
</dbReference>
<protein>
    <recommendedName>
        <fullName evidence="5">biotin--[biotin carboxyl-carrier protein] ligase</fullName>
        <ecNumber evidence="5">6.3.4.15</ecNumber>
    </recommendedName>
</protein>
<proteinExistence type="predicted"/>
<evidence type="ECO:0000256" key="5">
    <source>
        <dbReference type="ARBA" id="ARBA00024227"/>
    </source>
</evidence>
<dbReference type="InterPro" id="IPR003142">
    <property type="entry name" value="BPL_C"/>
</dbReference>
<dbReference type="EMBL" id="CP049257">
    <property type="protein sequence ID" value="QIG44075.1"/>
    <property type="molecule type" value="Genomic_DNA"/>
</dbReference>
<evidence type="ECO:0000256" key="1">
    <source>
        <dbReference type="ARBA" id="ARBA00022598"/>
    </source>
</evidence>
<dbReference type="Gene3D" id="2.30.30.100">
    <property type="match status" value="1"/>
</dbReference>
<dbReference type="PANTHER" id="PTHR12835:SF5">
    <property type="entry name" value="BIOTIN--PROTEIN LIGASE"/>
    <property type="match status" value="1"/>
</dbReference>
<dbReference type="Proteomes" id="UP000502996">
    <property type="component" value="Chromosome"/>
</dbReference>
<dbReference type="PANTHER" id="PTHR12835">
    <property type="entry name" value="BIOTIN PROTEIN LIGASE"/>
    <property type="match status" value="1"/>
</dbReference>
<dbReference type="EC" id="6.3.4.15" evidence="5"/>
<dbReference type="NCBIfam" id="TIGR00121">
    <property type="entry name" value="birA_ligase"/>
    <property type="match status" value="1"/>
</dbReference>
<keyword evidence="3" id="KW-0067">ATP-binding</keyword>
<evidence type="ECO:0000313" key="7">
    <source>
        <dbReference type="EMBL" id="QIG44075.1"/>
    </source>
</evidence>
<dbReference type="CDD" id="cd16442">
    <property type="entry name" value="BPL"/>
    <property type="match status" value="1"/>
</dbReference>
<dbReference type="Pfam" id="PF02237">
    <property type="entry name" value="BPL_C"/>
    <property type="match status" value="1"/>
</dbReference>
<dbReference type="InterPro" id="IPR004143">
    <property type="entry name" value="BPL_LPL_catalytic"/>
</dbReference>
<organism evidence="7 8">
    <name type="scientific">Nocardioides anomalus</name>
    <dbReference type="NCBI Taxonomy" id="2712223"/>
    <lineage>
        <taxon>Bacteria</taxon>
        <taxon>Bacillati</taxon>
        <taxon>Actinomycetota</taxon>
        <taxon>Actinomycetes</taxon>
        <taxon>Propionibacteriales</taxon>
        <taxon>Nocardioidaceae</taxon>
        <taxon>Nocardioides</taxon>
    </lineage>
</organism>
<dbReference type="KEGG" id="nano:G5V58_15985"/>
<dbReference type="GO" id="GO:0005737">
    <property type="term" value="C:cytoplasm"/>
    <property type="evidence" value="ECO:0007669"/>
    <property type="project" value="TreeGrafter"/>
</dbReference>
<dbReference type="InterPro" id="IPR045864">
    <property type="entry name" value="aa-tRNA-synth_II/BPL/LPL"/>
</dbReference>
<keyword evidence="2" id="KW-0547">Nucleotide-binding</keyword>
<feature type="domain" description="BPL/LPL catalytic" evidence="6">
    <location>
        <begin position="38"/>
        <end position="220"/>
    </location>
</feature>
<reference evidence="7 8" key="1">
    <citation type="submission" date="2020-02" db="EMBL/GenBank/DDBJ databases">
        <title>Full genome sequence of Nocardioides sp. R-3366.</title>
        <authorList>
            <person name="Im W.-T."/>
        </authorList>
    </citation>
    <scope>NUCLEOTIDE SEQUENCE [LARGE SCALE GENOMIC DNA]</scope>
    <source>
        <strain evidence="7 8">R-3366</strain>
    </source>
</reference>
<name>A0A6G6WG60_9ACTN</name>
<keyword evidence="4" id="KW-0092">Biotin</keyword>
<dbReference type="SUPFAM" id="SSF55681">
    <property type="entry name" value="Class II aaRS and biotin synthetases"/>
    <property type="match status" value="1"/>
</dbReference>
<evidence type="ECO:0000259" key="6">
    <source>
        <dbReference type="PROSITE" id="PS51733"/>
    </source>
</evidence>
<dbReference type="GO" id="GO:0004077">
    <property type="term" value="F:biotin--[biotin carboxyl-carrier protein] ligase activity"/>
    <property type="evidence" value="ECO:0007669"/>
    <property type="project" value="UniProtKB-EC"/>
</dbReference>
<evidence type="ECO:0000256" key="4">
    <source>
        <dbReference type="ARBA" id="ARBA00023267"/>
    </source>
</evidence>
<evidence type="ECO:0000256" key="3">
    <source>
        <dbReference type="ARBA" id="ARBA00022840"/>
    </source>
</evidence>
<dbReference type="AlphaFoldDB" id="A0A6G6WG60"/>
<dbReference type="PROSITE" id="PS51733">
    <property type="entry name" value="BPL_LPL_CATALYTIC"/>
    <property type="match status" value="1"/>
</dbReference>
<sequence>MSSGTSVPSPGCALTRGRLAGVISDDAGRPPLDAARLAAADPDLLPGLHVEVLDAAPSTNALVAERAHEGAAEGLVLVAEHQTAGRGRLDRTWETPPRSALTFSVLLRPTAPTHSWPWLPLLTGYAVAKALRAAGAEAEVKWPNDVLLGQRKVSGILLERVETASGPAAVVGIGINVGMTADELPVPEAVSLAVAGVEVDRTDLLVDVLASLWEAYTTWQEGGDLAGMRLAESYAAACATLGSEVRVDLPSGEVLTGTATGIDPSGRLLVAHDGGRTAVSAGDVVHVRPV</sequence>
<dbReference type="Gene3D" id="3.30.930.10">
    <property type="entry name" value="Bira Bifunctional Protein, Domain 2"/>
    <property type="match status" value="1"/>
</dbReference>
<dbReference type="Pfam" id="PF03099">
    <property type="entry name" value="BPL_LplA_LipB"/>
    <property type="match status" value="1"/>
</dbReference>
<dbReference type="SUPFAM" id="SSF50037">
    <property type="entry name" value="C-terminal domain of transcriptional repressors"/>
    <property type="match status" value="1"/>
</dbReference>
<evidence type="ECO:0000313" key="8">
    <source>
        <dbReference type="Proteomes" id="UP000502996"/>
    </source>
</evidence>
<keyword evidence="8" id="KW-1185">Reference proteome</keyword>
<evidence type="ECO:0000256" key="2">
    <source>
        <dbReference type="ARBA" id="ARBA00022741"/>
    </source>
</evidence>
<accession>A0A6G6WG60</accession>
<dbReference type="InterPro" id="IPR004408">
    <property type="entry name" value="Biotin_CoA_COase_ligase"/>
</dbReference>
<keyword evidence="1 7" id="KW-0436">Ligase</keyword>
<dbReference type="InterPro" id="IPR008988">
    <property type="entry name" value="Transcriptional_repressor_C"/>
</dbReference>